<protein>
    <submittedName>
        <fullName evidence="1">Uncharacterized protein</fullName>
    </submittedName>
</protein>
<dbReference type="EMBL" id="GGEC01077048">
    <property type="protein sequence ID" value="MBX57532.1"/>
    <property type="molecule type" value="Transcribed_RNA"/>
</dbReference>
<evidence type="ECO:0000313" key="1">
    <source>
        <dbReference type="EMBL" id="MBX57532.1"/>
    </source>
</evidence>
<sequence length="28" mass="3285">MLMFVSFLKLLHAYIFFLSDLILHDLGS</sequence>
<proteinExistence type="predicted"/>
<reference evidence="1" key="1">
    <citation type="submission" date="2018-02" db="EMBL/GenBank/DDBJ databases">
        <title>Rhizophora mucronata_Transcriptome.</title>
        <authorList>
            <person name="Meera S.P."/>
            <person name="Sreeshan A."/>
            <person name="Augustine A."/>
        </authorList>
    </citation>
    <scope>NUCLEOTIDE SEQUENCE</scope>
    <source>
        <tissue evidence="1">Leaf</tissue>
    </source>
</reference>
<accession>A0A2P2PS51</accession>
<name>A0A2P2PS51_RHIMU</name>
<organism evidence="1">
    <name type="scientific">Rhizophora mucronata</name>
    <name type="common">Asiatic mangrove</name>
    <dbReference type="NCBI Taxonomy" id="61149"/>
    <lineage>
        <taxon>Eukaryota</taxon>
        <taxon>Viridiplantae</taxon>
        <taxon>Streptophyta</taxon>
        <taxon>Embryophyta</taxon>
        <taxon>Tracheophyta</taxon>
        <taxon>Spermatophyta</taxon>
        <taxon>Magnoliopsida</taxon>
        <taxon>eudicotyledons</taxon>
        <taxon>Gunneridae</taxon>
        <taxon>Pentapetalae</taxon>
        <taxon>rosids</taxon>
        <taxon>fabids</taxon>
        <taxon>Malpighiales</taxon>
        <taxon>Rhizophoraceae</taxon>
        <taxon>Rhizophora</taxon>
    </lineage>
</organism>
<dbReference type="AlphaFoldDB" id="A0A2P2PS51"/>